<proteinExistence type="predicted"/>
<dbReference type="EMBL" id="JADGMS010000006">
    <property type="protein sequence ID" value="KAF9679922.1"/>
    <property type="molecule type" value="Genomic_DNA"/>
</dbReference>
<comment type="caution">
    <text evidence="1">The sequence shown here is derived from an EMBL/GenBank/DDBJ whole genome shotgun (WGS) entry which is preliminary data.</text>
</comment>
<name>A0A835JXY6_9ROSI</name>
<evidence type="ECO:0000313" key="2">
    <source>
        <dbReference type="Proteomes" id="UP000657918"/>
    </source>
</evidence>
<sequence length="60" mass="7003">MAVAYFIRDASKEKFGFNPLKKNSNREKNPMERSRFSSKNCFVSPIHYEEFSAMESGVYT</sequence>
<keyword evidence="2" id="KW-1185">Reference proteome</keyword>
<dbReference type="AlphaFoldDB" id="A0A835JXY6"/>
<accession>A0A835JXY6</accession>
<gene>
    <name evidence="1" type="ORF">SADUNF_Sadunf06G0066000</name>
</gene>
<reference evidence="1 2" key="1">
    <citation type="submission" date="2020-10" db="EMBL/GenBank/DDBJ databases">
        <title>Plant Genome Project.</title>
        <authorList>
            <person name="Zhang R.-G."/>
        </authorList>
    </citation>
    <scope>NUCLEOTIDE SEQUENCE [LARGE SCALE GENOMIC DNA]</scope>
    <source>
        <strain evidence="1">FAFU-HL-1</strain>
        <tissue evidence="1">Leaf</tissue>
    </source>
</reference>
<organism evidence="1 2">
    <name type="scientific">Salix dunnii</name>
    <dbReference type="NCBI Taxonomy" id="1413687"/>
    <lineage>
        <taxon>Eukaryota</taxon>
        <taxon>Viridiplantae</taxon>
        <taxon>Streptophyta</taxon>
        <taxon>Embryophyta</taxon>
        <taxon>Tracheophyta</taxon>
        <taxon>Spermatophyta</taxon>
        <taxon>Magnoliopsida</taxon>
        <taxon>eudicotyledons</taxon>
        <taxon>Gunneridae</taxon>
        <taxon>Pentapetalae</taxon>
        <taxon>rosids</taxon>
        <taxon>fabids</taxon>
        <taxon>Malpighiales</taxon>
        <taxon>Salicaceae</taxon>
        <taxon>Saliceae</taxon>
        <taxon>Salix</taxon>
    </lineage>
</organism>
<dbReference type="Proteomes" id="UP000657918">
    <property type="component" value="Unassembled WGS sequence"/>
</dbReference>
<protein>
    <submittedName>
        <fullName evidence="1">Uncharacterized protein</fullName>
    </submittedName>
</protein>
<evidence type="ECO:0000313" key="1">
    <source>
        <dbReference type="EMBL" id="KAF9679922.1"/>
    </source>
</evidence>